<protein>
    <submittedName>
        <fullName evidence="2">Uncharacterized protein</fullName>
    </submittedName>
</protein>
<sequence length="285" mass="33053">MKRFLTALMLISCFSCAFGAVVPWADIWTNTGYLTTNGESNNFSAFLLRSEGKVGLRAEESIIPLEPYVAYYGVLSQDKNYWNNNCAYGAGLRLMPFTSYQSTDWTNEWIKDLKLFSEVLRMSVLNDKATADVDKIKTSDFRVGVDVWHEWNLKEIDNKAPWAEIWGNLSYRQTSFFAEANNFPNNQFNTYLLYLQSKWGMHFDGGIRPYVCSYLTYSGVPKSWLNSFYYGLGLRVEPFREQKDPPEMLKKFKMFLEVLGISWLKENEGRPSSDFRFGVDFTFGR</sequence>
<keyword evidence="1" id="KW-0732">Signal</keyword>
<reference evidence="2 3" key="1">
    <citation type="submission" date="2019-12" db="EMBL/GenBank/DDBJ databases">
        <authorList>
            <person name="Wolfe R."/>
            <person name="Danczak R."/>
            <person name="Wilkins M."/>
        </authorList>
    </citation>
    <scope>NUCLEOTIDE SEQUENCE [LARGE SCALE GENOMIC DNA]</scope>
    <source>
        <strain evidence="2">X2_MaxBin.013</strain>
    </source>
</reference>
<name>A0A833L262_UNCSA</name>
<gene>
    <name evidence="2" type="ORF">FD145_318</name>
</gene>
<dbReference type="Proteomes" id="UP000488506">
    <property type="component" value="Unassembled WGS sequence"/>
</dbReference>
<evidence type="ECO:0000313" key="2">
    <source>
        <dbReference type="EMBL" id="KAF0134937.1"/>
    </source>
</evidence>
<dbReference type="AlphaFoldDB" id="A0A833L262"/>
<feature type="signal peptide" evidence="1">
    <location>
        <begin position="1"/>
        <end position="19"/>
    </location>
</feature>
<comment type="caution">
    <text evidence="2">The sequence shown here is derived from an EMBL/GenBank/DDBJ whole genome shotgun (WGS) entry which is preliminary data.</text>
</comment>
<accession>A0A833L262</accession>
<organism evidence="2 3">
    <name type="scientific">Candidatus Saganbacteria bacterium</name>
    <dbReference type="NCBI Taxonomy" id="2575572"/>
    <lineage>
        <taxon>Bacteria</taxon>
        <taxon>Bacillati</taxon>
        <taxon>Saganbacteria</taxon>
    </lineage>
</organism>
<evidence type="ECO:0000256" key="1">
    <source>
        <dbReference type="SAM" id="SignalP"/>
    </source>
</evidence>
<evidence type="ECO:0000313" key="3">
    <source>
        <dbReference type="Proteomes" id="UP000488506"/>
    </source>
</evidence>
<proteinExistence type="predicted"/>
<dbReference type="EMBL" id="WPAF01000003">
    <property type="protein sequence ID" value="KAF0134937.1"/>
    <property type="molecule type" value="Genomic_DNA"/>
</dbReference>
<feature type="chain" id="PRO_5032822085" evidence="1">
    <location>
        <begin position="20"/>
        <end position="285"/>
    </location>
</feature>